<dbReference type="RefSeq" id="WP_344820475.1">
    <property type="nucleotide sequence ID" value="NZ_BAABCP010000003.1"/>
</dbReference>
<dbReference type="Pfam" id="PF13614">
    <property type="entry name" value="AAA_31"/>
    <property type="match status" value="1"/>
</dbReference>
<dbReference type="InterPro" id="IPR025669">
    <property type="entry name" value="AAA_dom"/>
</dbReference>
<sequence length="460" mass="49345">MSITDTVPTWPRIEAITRADGSGEVVINGTSHAIDTSDISEARAAIIAVVTETADKVARPVRLMTTGPDGQWPLIVHPDGTVEEDTAPPTQAQAAPTEPEQEVIDQVPAPDADAEEIVTVATGPRTLVEPPSADPWVRTAHAQTPATSVEPRTRREVRQSFLKQQQIEKPATKGWRGIAARAGVRLAPSEAERAERADVRSVSQHWPGPRTIAIVNGKGGVGKTMTTINLAAIFARYGGAGVLAWDNNQTRGTLGWSTEQGPHDASILDLLPQVPTFLGPAAQASDLARYVHHQTGDRFDVLRSKPEVLATQQRFDDETVNAIHDVAAKFYRMILIDSGNDETDPMWLRAVELSSQLVVPTIGEAKAAESAALLLEGLAERGGRFAQLAAQAVVVVSKHKHDLPDRDVQALRDGFGPLAREVVTIPYDPALGADMLSYEALRPSTQRAWLAAGAAVARGL</sequence>
<feature type="compositionally biased region" description="Low complexity" evidence="1">
    <location>
        <begin position="87"/>
        <end position="98"/>
    </location>
</feature>
<evidence type="ECO:0000313" key="4">
    <source>
        <dbReference type="Proteomes" id="UP001501591"/>
    </source>
</evidence>
<dbReference type="InterPro" id="IPR050625">
    <property type="entry name" value="ParA/MinD_ATPase"/>
</dbReference>
<evidence type="ECO:0000313" key="3">
    <source>
        <dbReference type="EMBL" id="GAA3949966.1"/>
    </source>
</evidence>
<keyword evidence="4" id="KW-1185">Reference proteome</keyword>
<gene>
    <name evidence="3" type="ORF">GCM10022383_29490</name>
</gene>
<dbReference type="EMBL" id="BAABCP010000003">
    <property type="protein sequence ID" value="GAA3949966.1"/>
    <property type="molecule type" value="Genomic_DNA"/>
</dbReference>
<reference evidence="4" key="1">
    <citation type="journal article" date="2019" name="Int. J. Syst. Evol. Microbiol.">
        <title>The Global Catalogue of Microorganisms (GCM) 10K type strain sequencing project: providing services to taxonomists for standard genome sequencing and annotation.</title>
        <authorList>
            <consortium name="The Broad Institute Genomics Platform"/>
            <consortium name="The Broad Institute Genome Sequencing Center for Infectious Disease"/>
            <person name="Wu L."/>
            <person name="Ma J."/>
        </authorList>
    </citation>
    <scope>NUCLEOTIDE SEQUENCE [LARGE SCALE GENOMIC DNA]</scope>
    <source>
        <strain evidence="4">JCM 17024</strain>
    </source>
</reference>
<comment type="caution">
    <text evidence="3">The sequence shown here is derived from an EMBL/GenBank/DDBJ whole genome shotgun (WGS) entry which is preliminary data.</text>
</comment>
<dbReference type="PANTHER" id="PTHR43384:SF14">
    <property type="entry name" value="ESX-1 SECRETION-ASSOCIATED PROTEIN ESPI"/>
    <property type="match status" value="1"/>
</dbReference>
<dbReference type="SUPFAM" id="SSF52540">
    <property type="entry name" value="P-loop containing nucleoside triphosphate hydrolases"/>
    <property type="match status" value="1"/>
</dbReference>
<evidence type="ECO:0000259" key="2">
    <source>
        <dbReference type="Pfam" id="PF13614"/>
    </source>
</evidence>
<feature type="domain" description="AAA" evidence="2">
    <location>
        <begin position="210"/>
        <end position="375"/>
    </location>
</feature>
<dbReference type="PANTHER" id="PTHR43384">
    <property type="entry name" value="SEPTUM SITE-DETERMINING PROTEIN MIND HOMOLOG, CHLOROPLASTIC-RELATED"/>
    <property type="match status" value="1"/>
</dbReference>
<proteinExistence type="predicted"/>
<dbReference type="Proteomes" id="UP001501591">
    <property type="component" value="Unassembled WGS sequence"/>
</dbReference>
<organism evidence="3 4">
    <name type="scientific">Microbacterium soli</name>
    <dbReference type="NCBI Taxonomy" id="446075"/>
    <lineage>
        <taxon>Bacteria</taxon>
        <taxon>Bacillati</taxon>
        <taxon>Actinomycetota</taxon>
        <taxon>Actinomycetes</taxon>
        <taxon>Micrococcales</taxon>
        <taxon>Microbacteriaceae</taxon>
        <taxon>Microbacterium</taxon>
    </lineage>
</organism>
<protein>
    <recommendedName>
        <fullName evidence="2">AAA domain-containing protein</fullName>
    </recommendedName>
</protein>
<dbReference type="InterPro" id="IPR027417">
    <property type="entry name" value="P-loop_NTPase"/>
</dbReference>
<feature type="region of interest" description="Disordered" evidence="1">
    <location>
        <begin position="79"/>
        <end position="101"/>
    </location>
</feature>
<accession>A0ABP7NPQ2</accession>
<name>A0ABP7NPQ2_9MICO</name>
<evidence type="ECO:0000256" key="1">
    <source>
        <dbReference type="SAM" id="MobiDB-lite"/>
    </source>
</evidence>
<dbReference type="Gene3D" id="3.40.50.300">
    <property type="entry name" value="P-loop containing nucleotide triphosphate hydrolases"/>
    <property type="match status" value="1"/>
</dbReference>